<dbReference type="SUPFAM" id="SSF56672">
    <property type="entry name" value="DNA/RNA polymerases"/>
    <property type="match status" value="1"/>
</dbReference>
<evidence type="ECO:0000313" key="3">
    <source>
        <dbReference type="EMBL" id="XCO00602.1"/>
    </source>
</evidence>
<proteinExistence type="predicted"/>
<dbReference type="InterPro" id="IPR023211">
    <property type="entry name" value="DNA_pol_palm_dom_sf"/>
</dbReference>
<dbReference type="Gene3D" id="3.90.1600.10">
    <property type="entry name" value="Palm domain of DNA polymerase"/>
    <property type="match status" value="1"/>
</dbReference>
<keyword evidence="2" id="KW-0378">Hydrolase</keyword>
<protein>
    <submittedName>
        <fullName evidence="3">DNA polymerase</fullName>
    </submittedName>
</protein>
<reference evidence="3" key="1">
    <citation type="submission" date="2024-06" db="EMBL/GenBank/DDBJ databases">
        <title>Intestivirid acquisition increases across infancy in a wild primate population.</title>
        <authorList>
            <person name="Schneider-Creas I.A."/>
            <person name="Moya I.L."/>
            <person name="Chiou K.L."/>
            <person name="Baniel A."/>
            <person name="Azanaw Haile A."/>
            <person name="Kebede F."/>
            <person name="Abebe B."/>
            <person name="Snyder-Mackler N."/>
            <person name="Varsani A."/>
        </authorList>
    </citation>
    <scope>NUCLEOTIDE SEQUENCE</scope>
    <source>
        <strain evidence="3">Int_RNL_2018_0288_CRY</strain>
    </source>
</reference>
<dbReference type="GO" id="GO:0004518">
    <property type="term" value="F:nuclease activity"/>
    <property type="evidence" value="ECO:0007669"/>
    <property type="project" value="UniProtKB-KW"/>
</dbReference>
<organism evidence="3">
    <name type="scientific">Geladintestivirus 2</name>
    <dbReference type="NCBI Taxonomy" id="3233134"/>
    <lineage>
        <taxon>Viruses</taxon>
        <taxon>Duplodnaviria</taxon>
        <taxon>Heunggongvirae</taxon>
        <taxon>Uroviricota</taxon>
        <taxon>Caudoviricetes</taxon>
        <taxon>Crassvirales</taxon>
    </lineage>
</organism>
<accession>A0AAU8MIP7</accession>
<dbReference type="InterPro" id="IPR043502">
    <property type="entry name" value="DNA/RNA_pol_sf"/>
</dbReference>
<sequence>MIKSFAVDTEIFPNLFSATFVDLNDYLLMFKDCVDEKGKPKALTECLSVKEIKERLDKVKSDIFYISDTDDTQLIELVGYFNSMQSHYDTITTKDGNVTQIPVRTDLFGFNNQGYDDLMIKAFLMQFNRFDSTKELIHYLYNISKKIISLQSDKDAFYHDKELELIRNYRLPYKTIDLQQVYGLHSASVITDKDTGERQKFGKSLKQTSINLKWHELLDFTLPDIDEEEYEYYWSKLPNVKGLTIEEVNKLVTTDFDRYVLPKYIKPMLYYNKNDVFLCCEIIRQKPDEVKLRYSISHAFGVNVLCSARANVADKLTTKFYSDMSGLRREQFIKGRTERNRLSFNRIIFPHIKFKTKQLQDFLEEIKQVTIYHTNKGEFEREIDFYGTKYTIATGGIHSQDLPRICISDDKYVYIHHDYTSYYPSIMISYNIAPKHLNENAFIKMLSFLKDTRVKCKHTKDSDGYVMDGVPNKIGAEALKIVINSIYGKLGSELFFLYDRLAQMKVTINGQLMTMTLVEELELNGIHVISANTDGIVIKLPKDKFDIYKAITDKWNETNKMGADYEEYERIVSRDINNYFDIQTDGTIEYKGALDPKQYIKDLKKGYDSPIVAKAVFEYFVNNVPVMETLRKHTDILDFCKTQNVGRQFDVVYDIVENGNIKRIYSQRHVRFYVSTKGVIIQKEHKSTKQLSKLAGGNNVCILNSLDDKPIEERNINYSYYRAECYKIIDPIMLGVSPTAKGDRNKRKLSGKAIIKKYSEQYNVLFNNDDFEDNSNK</sequence>
<dbReference type="GO" id="GO:0016787">
    <property type="term" value="F:hydrolase activity"/>
    <property type="evidence" value="ECO:0007669"/>
    <property type="project" value="UniProtKB-KW"/>
</dbReference>
<name>A0AAU8MIP7_9CAUD</name>
<keyword evidence="1" id="KW-0540">Nuclease</keyword>
<dbReference type="EMBL" id="PP965500">
    <property type="protein sequence ID" value="XCO00602.1"/>
    <property type="molecule type" value="Genomic_DNA"/>
</dbReference>
<evidence type="ECO:0000256" key="2">
    <source>
        <dbReference type="ARBA" id="ARBA00022801"/>
    </source>
</evidence>
<evidence type="ECO:0000256" key="1">
    <source>
        <dbReference type="ARBA" id="ARBA00022722"/>
    </source>
</evidence>